<evidence type="ECO:0000313" key="3">
    <source>
        <dbReference type="Proteomes" id="UP000707071"/>
    </source>
</evidence>
<feature type="domain" description="DUF8040" evidence="1">
    <location>
        <begin position="2"/>
        <end position="86"/>
    </location>
</feature>
<comment type="caution">
    <text evidence="2">The sequence shown here is derived from an EMBL/GenBank/DDBJ whole genome shotgun (WGS) entry which is preliminary data.</text>
</comment>
<proteinExistence type="predicted"/>
<dbReference type="EMBL" id="SRRH01000526">
    <property type="protein sequence ID" value="KAG6287696.1"/>
    <property type="molecule type" value="Genomic_DNA"/>
</dbReference>
<reference evidence="2 3" key="1">
    <citation type="journal article" date="2020" name="bioRxiv">
        <title>Whole genome comparisons of ergot fungi reveals the divergence and evolution of species within the genus Claviceps are the result of varying mechanisms driving genome evolution and host range expansion.</title>
        <authorList>
            <person name="Wyka S.A."/>
            <person name="Mondo S.J."/>
            <person name="Liu M."/>
            <person name="Dettman J."/>
            <person name="Nalam V."/>
            <person name="Broders K.D."/>
        </authorList>
    </citation>
    <scope>NUCLEOTIDE SEQUENCE [LARGE SCALE GENOMIC DNA]</scope>
    <source>
        <strain evidence="2 3">Clav52</strain>
    </source>
</reference>
<evidence type="ECO:0000259" key="1">
    <source>
        <dbReference type="Pfam" id="PF26138"/>
    </source>
</evidence>
<sequence>MEDLLASSDDHFRTICRMRKHVFRKLVHWLRTKTSVRNTRYRVELKLMVFLYIIGSGVSQRNAAMFFRMAQSSVSRVFHHVRHEMVKLHLDYVVQPDNSYVSDKILSPNTTRFMAL</sequence>
<evidence type="ECO:0000313" key="2">
    <source>
        <dbReference type="EMBL" id="KAG6287696.1"/>
    </source>
</evidence>
<dbReference type="InterPro" id="IPR058353">
    <property type="entry name" value="DUF8040"/>
</dbReference>
<accession>A0A9P7TZM4</accession>
<gene>
    <name evidence="2" type="ORF">E4U09_006001</name>
</gene>
<name>A0A9P7TZM4_9HYPO</name>
<keyword evidence="3" id="KW-1185">Reference proteome</keyword>
<dbReference type="AlphaFoldDB" id="A0A9P7TZM4"/>
<dbReference type="Proteomes" id="UP000707071">
    <property type="component" value="Unassembled WGS sequence"/>
</dbReference>
<organism evidence="2 3">
    <name type="scientific">Claviceps aff. purpurea</name>
    <dbReference type="NCBI Taxonomy" id="1967640"/>
    <lineage>
        <taxon>Eukaryota</taxon>
        <taxon>Fungi</taxon>
        <taxon>Dikarya</taxon>
        <taxon>Ascomycota</taxon>
        <taxon>Pezizomycotina</taxon>
        <taxon>Sordariomycetes</taxon>
        <taxon>Hypocreomycetidae</taxon>
        <taxon>Hypocreales</taxon>
        <taxon>Clavicipitaceae</taxon>
        <taxon>Claviceps</taxon>
    </lineage>
</organism>
<protein>
    <recommendedName>
        <fullName evidence="1">DUF8040 domain-containing protein</fullName>
    </recommendedName>
</protein>
<dbReference type="Pfam" id="PF26138">
    <property type="entry name" value="DUF8040"/>
    <property type="match status" value="1"/>
</dbReference>